<sequence>MPKTVKIILVFSHGNAFTEGSFSISKEILVKNLHEDRAWDGIQDKMQVKRMLQLWIKKCFVMLVGQTLSRRKQL</sequence>
<accession>A0ABQ9G8F0</accession>
<dbReference type="EMBL" id="JARBHB010000014">
    <property type="protein sequence ID" value="KAJ8868705.1"/>
    <property type="molecule type" value="Genomic_DNA"/>
</dbReference>
<reference evidence="1 2" key="1">
    <citation type="submission" date="2023-02" db="EMBL/GenBank/DDBJ databases">
        <title>LHISI_Scaffold_Assembly.</title>
        <authorList>
            <person name="Stuart O.P."/>
            <person name="Cleave R."/>
            <person name="Magrath M.J.L."/>
            <person name="Mikheyev A.S."/>
        </authorList>
    </citation>
    <scope>NUCLEOTIDE SEQUENCE [LARGE SCALE GENOMIC DNA]</scope>
    <source>
        <strain evidence="1">Daus_M_001</strain>
        <tissue evidence="1">Leg muscle</tissue>
    </source>
</reference>
<evidence type="ECO:0000313" key="2">
    <source>
        <dbReference type="Proteomes" id="UP001159363"/>
    </source>
</evidence>
<gene>
    <name evidence="1" type="ORF">PR048_030244</name>
</gene>
<name>A0ABQ9G8F0_9NEOP</name>
<dbReference type="Proteomes" id="UP001159363">
    <property type="component" value="Chromosome 13"/>
</dbReference>
<evidence type="ECO:0000313" key="1">
    <source>
        <dbReference type="EMBL" id="KAJ8868705.1"/>
    </source>
</evidence>
<protein>
    <submittedName>
        <fullName evidence="1">Uncharacterized protein</fullName>
    </submittedName>
</protein>
<comment type="caution">
    <text evidence="1">The sequence shown here is derived from an EMBL/GenBank/DDBJ whole genome shotgun (WGS) entry which is preliminary data.</text>
</comment>
<keyword evidence="2" id="KW-1185">Reference proteome</keyword>
<organism evidence="1 2">
    <name type="scientific">Dryococelus australis</name>
    <dbReference type="NCBI Taxonomy" id="614101"/>
    <lineage>
        <taxon>Eukaryota</taxon>
        <taxon>Metazoa</taxon>
        <taxon>Ecdysozoa</taxon>
        <taxon>Arthropoda</taxon>
        <taxon>Hexapoda</taxon>
        <taxon>Insecta</taxon>
        <taxon>Pterygota</taxon>
        <taxon>Neoptera</taxon>
        <taxon>Polyneoptera</taxon>
        <taxon>Phasmatodea</taxon>
        <taxon>Verophasmatodea</taxon>
        <taxon>Anareolatae</taxon>
        <taxon>Phasmatidae</taxon>
        <taxon>Eurycanthinae</taxon>
        <taxon>Dryococelus</taxon>
    </lineage>
</organism>
<proteinExistence type="predicted"/>